<protein>
    <submittedName>
        <fullName evidence="1">Uncharacterized protein</fullName>
    </submittedName>
</protein>
<accession>A0A1F6UPC0</accession>
<comment type="caution">
    <text evidence="1">The sequence shown here is derived from an EMBL/GenBank/DDBJ whole genome shotgun (WGS) entry which is preliminary data.</text>
</comment>
<proteinExistence type="predicted"/>
<evidence type="ECO:0000313" key="1">
    <source>
        <dbReference type="EMBL" id="OGI59213.1"/>
    </source>
</evidence>
<gene>
    <name evidence="1" type="ORF">A2V58_06185</name>
</gene>
<sequence>MTNYSAKLIIALSGLLFVGGCIGTRGFPVVARGGDTVAIAAGWKQHFQRTNTTVTILPAVGFPIIYPPNHPAIRAIVNLYPDPVSSVLVSMATQQDLTPYAGIYGSLVNSNFTNGDNDWWETTVFIDLPATLPIGTTTIYASNPLGESATSTVDVVSGTGTPTLFETTFGPLQNAQLYSLERVGHHTVKFSGSAVPYAIQIDLSHSPDVDHGGAGRAHVINTRGDIKNVAWSDTGSSLKVILTPARGQALTSLLDYKFYIAGGIAGLYVTSVKAYDINGNPVTGVTAALSN</sequence>
<dbReference type="Proteomes" id="UP000177950">
    <property type="component" value="Unassembled WGS sequence"/>
</dbReference>
<reference evidence="1 2" key="1">
    <citation type="journal article" date="2016" name="Nat. Commun.">
        <title>Thousands of microbial genomes shed light on interconnected biogeochemical processes in an aquifer system.</title>
        <authorList>
            <person name="Anantharaman K."/>
            <person name="Brown C.T."/>
            <person name="Hug L.A."/>
            <person name="Sharon I."/>
            <person name="Castelle C.J."/>
            <person name="Probst A.J."/>
            <person name="Thomas B.C."/>
            <person name="Singh A."/>
            <person name="Wilkins M.J."/>
            <person name="Karaoz U."/>
            <person name="Brodie E.L."/>
            <person name="Williams K.H."/>
            <person name="Hubbard S.S."/>
            <person name="Banfield J.F."/>
        </authorList>
    </citation>
    <scope>NUCLEOTIDE SEQUENCE [LARGE SCALE GENOMIC DNA]</scope>
</reference>
<dbReference type="PROSITE" id="PS51257">
    <property type="entry name" value="PROKAR_LIPOPROTEIN"/>
    <property type="match status" value="1"/>
</dbReference>
<dbReference type="EMBL" id="MFSV01000005">
    <property type="protein sequence ID" value="OGI59213.1"/>
    <property type="molecule type" value="Genomic_DNA"/>
</dbReference>
<evidence type="ECO:0000313" key="2">
    <source>
        <dbReference type="Proteomes" id="UP000177950"/>
    </source>
</evidence>
<dbReference type="AlphaFoldDB" id="A0A1F6UPC0"/>
<name>A0A1F6UPC0_9PROT</name>
<organism evidence="1 2">
    <name type="scientific">Candidatus Muproteobacteria bacterium RBG_19FT_COMBO_61_10</name>
    <dbReference type="NCBI Taxonomy" id="1817761"/>
    <lineage>
        <taxon>Bacteria</taxon>
        <taxon>Pseudomonadati</taxon>
        <taxon>Pseudomonadota</taxon>
        <taxon>Candidatus Muproteobacteria</taxon>
    </lineage>
</organism>